<dbReference type="EMBL" id="BK014938">
    <property type="protein sequence ID" value="DAD83519.1"/>
    <property type="molecule type" value="Genomic_DNA"/>
</dbReference>
<name>A0A8S5MN79_9CAUD</name>
<accession>A0A8S5MN79</accession>
<proteinExistence type="predicted"/>
<evidence type="ECO:0000313" key="1">
    <source>
        <dbReference type="EMBL" id="DAD83519.1"/>
    </source>
</evidence>
<sequence length="163" mass="19508">MKSRDLSITEFLQVLQLEYFSFKTRELIYERPEFIKMNRDIAEKKKEKIINLAKKFHMISIFDSKKAFHQFFVQCFSQEYGMPNFQYGTNQEKNISISYWDKFYLFHAGNMVSYKKETYKVKTNIPDEDSIILNVKGEDITLPYVYVTNLKLVAIFAKEMIDK</sequence>
<protein>
    <submittedName>
        <fullName evidence="1">Uncharacterized protein</fullName>
    </submittedName>
</protein>
<reference evidence="1" key="1">
    <citation type="journal article" date="2021" name="Proc. Natl. Acad. Sci. U.S.A.">
        <title>A Catalog of Tens of Thousands of Viruses from Human Metagenomes Reveals Hidden Associations with Chronic Diseases.</title>
        <authorList>
            <person name="Tisza M.J."/>
            <person name="Buck C.B."/>
        </authorList>
    </citation>
    <scope>NUCLEOTIDE SEQUENCE</scope>
    <source>
        <strain evidence="1">Ctxc31</strain>
    </source>
</reference>
<organism evidence="1">
    <name type="scientific">Siphoviridae sp. ctxc31</name>
    <dbReference type="NCBI Taxonomy" id="2826520"/>
    <lineage>
        <taxon>Viruses</taxon>
        <taxon>Duplodnaviria</taxon>
        <taxon>Heunggongvirae</taxon>
        <taxon>Uroviricota</taxon>
        <taxon>Caudoviricetes</taxon>
    </lineage>
</organism>